<evidence type="ECO:0000256" key="2">
    <source>
        <dbReference type="ARBA" id="ARBA00006275"/>
    </source>
</evidence>
<dbReference type="SUPFAM" id="SSF48452">
    <property type="entry name" value="TPR-like"/>
    <property type="match status" value="1"/>
</dbReference>
<reference evidence="9 10" key="1">
    <citation type="submission" date="2014-04" db="EMBL/GenBank/DDBJ databases">
        <authorList>
            <person name="Sears C."/>
            <person name="Carroll K."/>
            <person name="Sack B.R."/>
            <person name="Qadri F."/>
            <person name="Myers L.L."/>
            <person name="Chung G.-T."/>
            <person name="Escheverria P."/>
            <person name="Fraser C.M."/>
            <person name="Sadzewicz L."/>
            <person name="Shefchek K.A."/>
            <person name="Tallon L."/>
            <person name="Das S.P."/>
            <person name="Daugherty S."/>
            <person name="Mongodin E.F."/>
        </authorList>
    </citation>
    <scope>NUCLEOTIDE SEQUENCE [LARGE SCALE GENOMIC DNA]</scope>
    <source>
        <strain evidence="9 10">3978 T3 ii</strain>
    </source>
</reference>
<dbReference type="Gene3D" id="1.25.40.390">
    <property type="match status" value="1"/>
</dbReference>
<comment type="similarity">
    <text evidence="2">Belongs to the SusD family.</text>
</comment>
<feature type="signal peptide" evidence="6">
    <location>
        <begin position="1"/>
        <end position="17"/>
    </location>
</feature>
<evidence type="ECO:0000256" key="5">
    <source>
        <dbReference type="ARBA" id="ARBA00023237"/>
    </source>
</evidence>
<feature type="chain" id="PRO_5001744647" evidence="6">
    <location>
        <begin position="18"/>
        <end position="584"/>
    </location>
</feature>
<comment type="caution">
    <text evidence="9">The sequence shown here is derived from an EMBL/GenBank/DDBJ whole genome shotgun (WGS) entry which is preliminary data.</text>
</comment>
<gene>
    <name evidence="9" type="ORF">M094_4425</name>
</gene>
<dbReference type="Pfam" id="PF07980">
    <property type="entry name" value="SusD_RagB"/>
    <property type="match status" value="1"/>
</dbReference>
<dbReference type="PATRIC" id="fig|1339349.3.peg.1190"/>
<sequence length="584" mass="66064">MKTIKTIILSFACLAMASCDFLDKEPTKLTPDNYFNNAEEALSFLTSVYAPLTSQNFYGNEYMFMTGADDLSHYGGGRNPQTSGAIACNNANSSSPQFSNLWQTLYTGIDRANTFLENIDKTDDISDKLRLQYASEARFMRAYYYFTLVQGWGDVPFKTTSTNSVTGLDIPRTDKQTIYDFITTEISECAEGLATAAELGYKPGHVSRSAAWGILARVYLFRAGEHFRDNTSGDATAIQNYFKQASTYAQKVMGEGHSLTANYWDVFIDLCSNRYNTTANESIWEAEFAGDYTSEVRAEGRIGNLIGIKCPDQSTDQSLLDAKDPGFGYAYFWSTPKLYELYKANGDINRMNWSIAPFEYVEAVSKKGITGRQFEFGKMEEVKNQYWDVSYSYGQGDAAKKTGDYEKSEADSEKNYSRACGKYRREYELYGSKKNKNYTSINFPLLRYSDVLLMVAEAENEVSASPTTLAYKCLNDVRNRAGIAPYEEGSLSKEAFRQAVKDERAMELCFEYTRRYDLIRWGEYVKNMNELAPRALQGANANWSTGPNYSVYTFFQITDAYNYFPIPDSEMSVNKAITQNNPGW</sequence>
<feature type="domain" description="RagB/SusD" evidence="7">
    <location>
        <begin position="280"/>
        <end position="584"/>
    </location>
</feature>
<feature type="domain" description="SusD-like N-terminal" evidence="8">
    <location>
        <begin position="20"/>
        <end position="220"/>
    </location>
</feature>
<evidence type="ECO:0000313" key="9">
    <source>
        <dbReference type="EMBL" id="KDS53493.1"/>
    </source>
</evidence>
<keyword evidence="5" id="KW-0998">Cell outer membrane</keyword>
<dbReference type="EMBL" id="JNHN01000141">
    <property type="protein sequence ID" value="KDS53493.1"/>
    <property type="molecule type" value="Genomic_DNA"/>
</dbReference>
<comment type="subcellular location">
    <subcellularLocation>
        <location evidence="1">Cell outer membrane</location>
    </subcellularLocation>
</comment>
<evidence type="ECO:0000256" key="6">
    <source>
        <dbReference type="SAM" id="SignalP"/>
    </source>
</evidence>
<keyword evidence="4" id="KW-0472">Membrane</keyword>
<evidence type="ECO:0000256" key="3">
    <source>
        <dbReference type="ARBA" id="ARBA00022729"/>
    </source>
</evidence>
<evidence type="ECO:0000313" key="10">
    <source>
        <dbReference type="Proteomes" id="UP000028013"/>
    </source>
</evidence>
<keyword evidence="3 6" id="KW-0732">Signal</keyword>
<dbReference type="RefSeq" id="WP_035447648.1">
    <property type="nucleotide sequence ID" value="NZ_JNHN01000141.1"/>
</dbReference>
<proteinExistence type="inferred from homology"/>
<dbReference type="InterPro" id="IPR033985">
    <property type="entry name" value="SusD-like_N"/>
</dbReference>
<accession>A0A078S2P5</accession>
<evidence type="ECO:0000256" key="1">
    <source>
        <dbReference type="ARBA" id="ARBA00004442"/>
    </source>
</evidence>
<dbReference type="GO" id="GO:0009279">
    <property type="term" value="C:cell outer membrane"/>
    <property type="evidence" value="ECO:0007669"/>
    <property type="project" value="UniProtKB-SubCell"/>
</dbReference>
<dbReference type="InterPro" id="IPR012944">
    <property type="entry name" value="SusD_RagB_dom"/>
</dbReference>
<organism evidence="9 10">
    <name type="scientific">Bacteroides uniformis str. 3978 T3 ii</name>
    <dbReference type="NCBI Taxonomy" id="1339349"/>
    <lineage>
        <taxon>Bacteria</taxon>
        <taxon>Pseudomonadati</taxon>
        <taxon>Bacteroidota</taxon>
        <taxon>Bacteroidia</taxon>
        <taxon>Bacteroidales</taxon>
        <taxon>Bacteroidaceae</taxon>
        <taxon>Bacteroides</taxon>
    </lineage>
</organism>
<name>A0A078S2P5_BACUN</name>
<dbReference type="Proteomes" id="UP000028013">
    <property type="component" value="Unassembled WGS sequence"/>
</dbReference>
<dbReference type="Pfam" id="PF14322">
    <property type="entry name" value="SusD-like_3"/>
    <property type="match status" value="1"/>
</dbReference>
<evidence type="ECO:0000259" key="7">
    <source>
        <dbReference type="Pfam" id="PF07980"/>
    </source>
</evidence>
<dbReference type="PROSITE" id="PS51257">
    <property type="entry name" value="PROKAR_LIPOPROTEIN"/>
    <property type="match status" value="1"/>
</dbReference>
<protein>
    <submittedName>
        <fullName evidence="9">Starch-binding associating with outer membrane family protein</fullName>
    </submittedName>
</protein>
<evidence type="ECO:0000256" key="4">
    <source>
        <dbReference type="ARBA" id="ARBA00023136"/>
    </source>
</evidence>
<dbReference type="AlphaFoldDB" id="A0A078S2P5"/>
<evidence type="ECO:0000259" key="8">
    <source>
        <dbReference type="Pfam" id="PF14322"/>
    </source>
</evidence>
<dbReference type="InterPro" id="IPR011990">
    <property type="entry name" value="TPR-like_helical_dom_sf"/>
</dbReference>